<dbReference type="PROSITE" id="PS50878">
    <property type="entry name" value="RT_POL"/>
    <property type="match status" value="1"/>
</dbReference>
<dbReference type="Proteomes" id="UP001341281">
    <property type="component" value="Chromosome 01"/>
</dbReference>
<sequence length="117" mass="13144">MAYDKVPWDFMQQVLRMTGFSPTIGVCFSPTWCNWIKAFKHGGNVGINVNDQSKKGLRQGDPLSPLQFNIVVDMLAILIHRAKDAGQIRGVIPRLVDDVLSILQYADDTVTFLDHDL</sequence>
<dbReference type="PANTHER" id="PTHR19446">
    <property type="entry name" value="REVERSE TRANSCRIPTASES"/>
    <property type="match status" value="1"/>
</dbReference>
<keyword evidence="3" id="KW-1185">Reference proteome</keyword>
<dbReference type="EMBL" id="CP144745">
    <property type="protein sequence ID" value="WVZ50432.1"/>
    <property type="molecule type" value="Genomic_DNA"/>
</dbReference>
<proteinExistence type="predicted"/>
<dbReference type="SUPFAM" id="SSF56672">
    <property type="entry name" value="DNA/RNA polymerases"/>
    <property type="match status" value="1"/>
</dbReference>
<accession>A0AAQ3SGW8</accession>
<feature type="domain" description="Reverse transcriptase" evidence="1">
    <location>
        <begin position="1"/>
        <end position="117"/>
    </location>
</feature>
<protein>
    <recommendedName>
        <fullName evidence="1">Reverse transcriptase domain-containing protein</fullName>
    </recommendedName>
</protein>
<organism evidence="2 3">
    <name type="scientific">Paspalum notatum var. saurae</name>
    <dbReference type="NCBI Taxonomy" id="547442"/>
    <lineage>
        <taxon>Eukaryota</taxon>
        <taxon>Viridiplantae</taxon>
        <taxon>Streptophyta</taxon>
        <taxon>Embryophyta</taxon>
        <taxon>Tracheophyta</taxon>
        <taxon>Spermatophyta</taxon>
        <taxon>Magnoliopsida</taxon>
        <taxon>Liliopsida</taxon>
        <taxon>Poales</taxon>
        <taxon>Poaceae</taxon>
        <taxon>PACMAD clade</taxon>
        <taxon>Panicoideae</taxon>
        <taxon>Andropogonodae</taxon>
        <taxon>Paspaleae</taxon>
        <taxon>Paspalinae</taxon>
        <taxon>Paspalum</taxon>
    </lineage>
</organism>
<dbReference type="AlphaFoldDB" id="A0AAQ3SGW8"/>
<evidence type="ECO:0000313" key="2">
    <source>
        <dbReference type="EMBL" id="WVZ50432.1"/>
    </source>
</evidence>
<evidence type="ECO:0000259" key="1">
    <source>
        <dbReference type="PROSITE" id="PS50878"/>
    </source>
</evidence>
<dbReference type="InterPro" id="IPR043502">
    <property type="entry name" value="DNA/RNA_pol_sf"/>
</dbReference>
<gene>
    <name evidence="2" type="ORF">U9M48_001685</name>
</gene>
<evidence type="ECO:0000313" key="3">
    <source>
        <dbReference type="Proteomes" id="UP001341281"/>
    </source>
</evidence>
<dbReference type="Pfam" id="PF00078">
    <property type="entry name" value="RVT_1"/>
    <property type="match status" value="1"/>
</dbReference>
<name>A0AAQ3SGW8_PASNO</name>
<dbReference type="InterPro" id="IPR000477">
    <property type="entry name" value="RT_dom"/>
</dbReference>
<reference evidence="2 3" key="1">
    <citation type="submission" date="2024-02" db="EMBL/GenBank/DDBJ databases">
        <title>High-quality chromosome-scale genome assembly of Pensacola bahiagrass (Paspalum notatum Flugge var. saurae).</title>
        <authorList>
            <person name="Vega J.M."/>
            <person name="Podio M."/>
            <person name="Orjuela J."/>
            <person name="Siena L.A."/>
            <person name="Pessino S.C."/>
            <person name="Combes M.C."/>
            <person name="Mariac C."/>
            <person name="Albertini E."/>
            <person name="Pupilli F."/>
            <person name="Ortiz J.P.A."/>
            <person name="Leblanc O."/>
        </authorList>
    </citation>
    <scope>NUCLEOTIDE SEQUENCE [LARGE SCALE GENOMIC DNA]</scope>
    <source>
        <strain evidence="2">R1</strain>
        <tissue evidence="2">Leaf</tissue>
    </source>
</reference>